<evidence type="ECO:0000313" key="1">
    <source>
        <dbReference type="EMBL" id="RYN73359.1"/>
    </source>
</evidence>
<sequence length="87" mass="9516">MKLLLALATCPPRSATAWSFGRRAQLDVLAARGTQFYQLKSSLDGPTVDNQWVSLPASPSNIGIYVLTSSQHTASKFSLLRYKVTDT</sequence>
<accession>A0A4Q4NBM6</accession>
<comment type="caution">
    <text evidence="1">The sequence shown here is derived from an EMBL/GenBank/DDBJ whole genome shotgun (WGS) entry which is preliminary data.</text>
</comment>
<gene>
    <name evidence="1" type="ORF">AA0117_g7734</name>
</gene>
<dbReference type="EMBL" id="PDXD01000021">
    <property type="protein sequence ID" value="RYN73359.1"/>
    <property type="molecule type" value="Genomic_DNA"/>
</dbReference>
<reference evidence="2" key="1">
    <citation type="journal article" date="2019" name="bioRxiv">
        <title>Genomics, evolutionary history and diagnostics of the Alternaria alternata species group including apple and Asian pear pathotypes.</title>
        <authorList>
            <person name="Armitage A.D."/>
            <person name="Cockerton H.M."/>
            <person name="Sreenivasaprasad S."/>
            <person name="Woodhall J.W."/>
            <person name="Lane C.R."/>
            <person name="Harrison R.J."/>
            <person name="Clarkson J.P."/>
        </authorList>
    </citation>
    <scope>NUCLEOTIDE SEQUENCE [LARGE SCALE GENOMIC DNA]</scope>
    <source>
        <strain evidence="2">FERA 1177</strain>
    </source>
</reference>
<dbReference type="Proteomes" id="UP000291422">
    <property type="component" value="Unassembled WGS sequence"/>
</dbReference>
<evidence type="ECO:0000313" key="2">
    <source>
        <dbReference type="Proteomes" id="UP000291422"/>
    </source>
</evidence>
<protein>
    <submittedName>
        <fullName evidence="1">Uncharacterized protein</fullName>
    </submittedName>
</protein>
<organism evidence="1 2">
    <name type="scientific">Alternaria alternata</name>
    <name type="common">Alternaria rot fungus</name>
    <name type="synonym">Torula alternata</name>
    <dbReference type="NCBI Taxonomy" id="5599"/>
    <lineage>
        <taxon>Eukaryota</taxon>
        <taxon>Fungi</taxon>
        <taxon>Dikarya</taxon>
        <taxon>Ascomycota</taxon>
        <taxon>Pezizomycotina</taxon>
        <taxon>Dothideomycetes</taxon>
        <taxon>Pleosporomycetidae</taxon>
        <taxon>Pleosporales</taxon>
        <taxon>Pleosporineae</taxon>
        <taxon>Pleosporaceae</taxon>
        <taxon>Alternaria</taxon>
        <taxon>Alternaria sect. Alternaria</taxon>
        <taxon>Alternaria alternata complex</taxon>
    </lineage>
</organism>
<dbReference type="AlphaFoldDB" id="A0A4Q4NBM6"/>
<name>A0A4Q4NBM6_ALTAL</name>
<proteinExistence type="predicted"/>